<evidence type="ECO:0000256" key="7">
    <source>
        <dbReference type="ARBA" id="ARBA00022898"/>
    </source>
</evidence>
<keyword evidence="7 9" id="KW-0663">Pyridoxal phosphate</keyword>
<dbReference type="InParanoid" id="A0A2S8SRR8"/>
<dbReference type="InterPro" id="IPR015422">
    <property type="entry name" value="PyrdxlP-dep_Trfase_small"/>
</dbReference>
<dbReference type="UniPathway" id="UPA00031">
    <property type="reaction ID" value="UER00012"/>
</dbReference>
<comment type="pathway">
    <text evidence="2 9">Amino-acid biosynthesis; L-histidine biosynthesis; L-histidine from 5-phospho-alpha-D-ribose 1-diphosphate: step 7/9.</text>
</comment>
<evidence type="ECO:0000256" key="6">
    <source>
        <dbReference type="ARBA" id="ARBA00022679"/>
    </source>
</evidence>
<dbReference type="PANTHER" id="PTHR43643">
    <property type="entry name" value="HISTIDINOL-PHOSPHATE AMINOTRANSFERASE 2"/>
    <property type="match status" value="1"/>
</dbReference>
<dbReference type="Proteomes" id="UP000237684">
    <property type="component" value="Unassembled WGS sequence"/>
</dbReference>
<evidence type="ECO:0000259" key="10">
    <source>
        <dbReference type="Pfam" id="PF00155"/>
    </source>
</evidence>
<keyword evidence="9" id="KW-0368">Histidine biosynthesis</keyword>
<evidence type="ECO:0000256" key="1">
    <source>
        <dbReference type="ARBA" id="ARBA00001933"/>
    </source>
</evidence>
<dbReference type="NCBIfam" id="TIGR01141">
    <property type="entry name" value="hisC"/>
    <property type="match status" value="1"/>
</dbReference>
<proteinExistence type="inferred from homology"/>
<dbReference type="InterPro" id="IPR015421">
    <property type="entry name" value="PyrdxlP-dep_Trfase_major"/>
</dbReference>
<sequence>MSSILEKSHQNGHSIDSSNGASCALDAQLVRQSVLKLKPYVPGKPIEEVKRELGLPADFSIIKLASNENVLGPSPKAISAMQNAAQDVWLYPDDTCFELKNALAAHWDLTSDHFIIGNGSDEILHFMALAFLDKERGDEVIFGSPSFVQYKACAMIADCAFHAVPLDGKMRHDLGAMKAKINDKTRLIFVCNPNNPTGTTISKAQFEDFLQDLPSHVVVVLDEAYAEYVEGDSPRARDYIYHHNVIALRTFSKAYAIAGTRVGYGLARPELIAFLQQVRGPFNVNTLAQVAAIAALGDQDHIAHSVEVNAAGRAQLQSAFEEMKLQYVPSQANFVLVNIGIDAAGSFNELLKRGVIVRTGTPFGLDTWLRVTIGTRAMNERFIAALREVINS</sequence>
<keyword evidence="9" id="KW-0028">Amino-acid biosynthesis</keyword>
<dbReference type="RefSeq" id="WP_106380374.1">
    <property type="nucleotide sequence ID" value="NZ_NIGF01000011.1"/>
</dbReference>
<dbReference type="GO" id="GO:0030170">
    <property type="term" value="F:pyridoxal phosphate binding"/>
    <property type="evidence" value="ECO:0007669"/>
    <property type="project" value="InterPro"/>
</dbReference>
<dbReference type="GO" id="GO:0000105">
    <property type="term" value="P:L-histidine biosynthetic process"/>
    <property type="evidence" value="ECO:0007669"/>
    <property type="project" value="UniProtKB-UniRule"/>
</dbReference>
<keyword evidence="6 9" id="KW-0808">Transferase</keyword>
<name>A0A2S8SRR8_9BACT</name>
<dbReference type="FunCoup" id="A0A2S8SRR8">
    <property type="interactions" value="399"/>
</dbReference>
<evidence type="ECO:0000256" key="2">
    <source>
        <dbReference type="ARBA" id="ARBA00005011"/>
    </source>
</evidence>
<dbReference type="EC" id="2.6.1.9" evidence="9"/>
<dbReference type="AlphaFoldDB" id="A0A2S8SRR8"/>
<organism evidence="11 12">
    <name type="scientific">Abditibacterium utsteinense</name>
    <dbReference type="NCBI Taxonomy" id="1960156"/>
    <lineage>
        <taxon>Bacteria</taxon>
        <taxon>Pseudomonadati</taxon>
        <taxon>Abditibacteriota</taxon>
        <taxon>Abditibacteriia</taxon>
        <taxon>Abditibacteriales</taxon>
        <taxon>Abditibacteriaceae</taxon>
        <taxon>Abditibacterium</taxon>
    </lineage>
</organism>
<dbReference type="PROSITE" id="PS00599">
    <property type="entry name" value="AA_TRANSFER_CLASS_2"/>
    <property type="match status" value="1"/>
</dbReference>
<evidence type="ECO:0000256" key="5">
    <source>
        <dbReference type="ARBA" id="ARBA00022576"/>
    </source>
</evidence>
<evidence type="ECO:0000256" key="8">
    <source>
        <dbReference type="ARBA" id="ARBA00047481"/>
    </source>
</evidence>
<dbReference type="OrthoDB" id="9813612at2"/>
<comment type="cofactor">
    <cofactor evidence="1 9">
        <name>pyridoxal 5'-phosphate</name>
        <dbReference type="ChEBI" id="CHEBI:597326"/>
    </cofactor>
</comment>
<feature type="domain" description="Aminotransferase class I/classII large" evidence="10">
    <location>
        <begin position="61"/>
        <end position="386"/>
    </location>
</feature>
<evidence type="ECO:0000313" key="12">
    <source>
        <dbReference type="Proteomes" id="UP000237684"/>
    </source>
</evidence>
<evidence type="ECO:0000256" key="4">
    <source>
        <dbReference type="ARBA" id="ARBA00011738"/>
    </source>
</evidence>
<evidence type="ECO:0000313" key="11">
    <source>
        <dbReference type="EMBL" id="PQV63490.1"/>
    </source>
</evidence>
<comment type="similarity">
    <text evidence="3 9">Belongs to the class-II pyridoxal-phosphate-dependent aminotransferase family. Histidinol-phosphate aminotransferase subfamily.</text>
</comment>
<dbReference type="InterPro" id="IPR001917">
    <property type="entry name" value="Aminotrans_II_pyridoxalP_BS"/>
</dbReference>
<comment type="subunit">
    <text evidence="4 9">Homodimer.</text>
</comment>
<reference evidence="11 12" key="1">
    <citation type="journal article" date="2018" name="Syst. Appl. Microbiol.">
        <title>Abditibacterium utsteinense sp. nov., the first cultivated member of candidate phylum FBP, isolated from ice-free Antarctic soil samples.</title>
        <authorList>
            <person name="Tahon G."/>
            <person name="Tytgat B."/>
            <person name="Lebbe L."/>
            <person name="Carlier A."/>
            <person name="Willems A."/>
        </authorList>
    </citation>
    <scope>NUCLEOTIDE SEQUENCE [LARGE SCALE GENOMIC DNA]</scope>
    <source>
        <strain evidence="11 12">LMG 29911</strain>
    </source>
</reference>
<comment type="catalytic activity">
    <reaction evidence="8 9">
        <text>L-histidinol phosphate + 2-oxoglutarate = 3-(imidazol-4-yl)-2-oxopropyl phosphate + L-glutamate</text>
        <dbReference type="Rhea" id="RHEA:23744"/>
        <dbReference type="ChEBI" id="CHEBI:16810"/>
        <dbReference type="ChEBI" id="CHEBI:29985"/>
        <dbReference type="ChEBI" id="CHEBI:57766"/>
        <dbReference type="ChEBI" id="CHEBI:57980"/>
        <dbReference type="EC" id="2.6.1.9"/>
    </reaction>
</comment>
<dbReference type="InterPro" id="IPR005861">
    <property type="entry name" value="HisP_aminotrans"/>
</dbReference>
<keyword evidence="5 9" id="KW-0032">Aminotransferase</keyword>
<dbReference type="InterPro" id="IPR050106">
    <property type="entry name" value="HistidinolP_aminotransfase"/>
</dbReference>
<dbReference type="Gene3D" id="3.90.1150.10">
    <property type="entry name" value="Aspartate Aminotransferase, domain 1"/>
    <property type="match status" value="1"/>
</dbReference>
<dbReference type="CDD" id="cd00609">
    <property type="entry name" value="AAT_like"/>
    <property type="match status" value="1"/>
</dbReference>
<dbReference type="EMBL" id="NIGF01000011">
    <property type="protein sequence ID" value="PQV63490.1"/>
    <property type="molecule type" value="Genomic_DNA"/>
</dbReference>
<dbReference type="Gene3D" id="3.40.640.10">
    <property type="entry name" value="Type I PLP-dependent aspartate aminotransferase-like (Major domain)"/>
    <property type="match status" value="1"/>
</dbReference>
<dbReference type="SUPFAM" id="SSF53383">
    <property type="entry name" value="PLP-dependent transferases"/>
    <property type="match status" value="1"/>
</dbReference>
<dbReference type="GO" id="GO:0004400">
    <property type="term" value="F:histidinol-phosphate transaminase activity"/>
    <property type="evidence" value="ECO:0007669"/>
    <property type="project" value="UniProtKB-UniRule"/>
</dbReference>
<comment type="caution">
    <text evidence="11">The sequence shown here is derived from an EMBL/GenBank/DDBJ whole genome shotgun (WGS) entry which is preliminary data.</text>
</comment>
<dbReference type="InterPro" id="IPR015424">
    <property type="entry name" value="PyrdxlP-dep_Trfase"/>
</dbReference>
<gene>
    <name evidence="9" type="primary">hisC</name>
    <name evidence="11" type="ORF">B1R32_11151</name>
</gene>
<evidence type="ECO:0000256" key="3">
    <source>
        <dbReference type="ARBA" id="ARBA00007970"/>
    </source>
</evidence>
<protein>
    <recommendedName>
        <fullName evidence="9">Histidinol-phosphate aminotransferase</fullName>
        <ecNumber evidence="9">2.6.1.9</ecNumber>
    </recommendedName>
    <alternativeName>
        <fullName evidence="9">Imidazole acetol-phosphate transaminase</fullName>
    </alternativeName>
</protein>
<keyword evidence="12" id="KW-1185">Reference proteome</keyword>
<dbReference type="PANTHER" id="PTHR43643:SF3">
    <property type="entry name" value="HISTIDINOL-PHOSPHATE AMINOTRANSFERASE"/>
    <property type="match status" value="1"/>
</dbReference>
<accession>A0A2S8SRR8</accession>
<feature type="modified residue" description="N6-(pyridoxal phosphate)lysine" evidence="9">
    <location>
        <position position="253"/>
    </location>
</feature>
<dbReference type="HAMAP" id="MF_01023">
    <property type="entry name" value="HisC_aminotrans_2"/>
    <property type="match status" value="1"/>
</dbReference>
<dbReference type="InterPro" id="IPR004839">
    <property type="entry name" value="Aminotransferase_I/II_large"/>
</dbReference>
<dbReference type="Pfam" id="PF00155">
    <property type="entry name" value="Aminotran_1_2"/>
    <property type="match status" value="1"/>
</dbReference>
<evidence type="ECO:0000256" key="9">
    <source>
        <dbReference type="HAMAP-Rule" id="MF_01023"/>
    </source>
</evidence>